<dbReference type="Pfam" id="PF00053">
    <property type="entry name" value="EGF_laminin"/>
    <property type="match status" value="2"/>
</dbReference>
<dbReference type="GO" id="GO:0030169">
    <property type="term" value="F:low-density lipoprotein particle binding"/>
    <property type="evidence" value="ECO:0007669"/>
    <property type="project" value="TreeGrafter"/>
</dbReference>
<dbReference type="Gene3D" id="2.170.300.10">
    <property type="entry name" value="Tie2 ligand-binding domain superfamily"/>
    <property type="match status" value="3"/>
</dbReference>
<evidence type="ECO:0000256" key="15">
    <source>
        <dbReference type="SAM" id="SignalP"/>
    </source>
</evidence>
<keyword evidence="11" id="KW-0675">Receptor</keyword>
<evidence type="ECO:0000256" key="7">
    <source>
        <dbReference type="ARBA" id="ARBA00022889"/>
    </source>
</evidence>
<feature type="domain" description="EGF-like" evidence="16">
    <location>
        <begin position="54"/>
        <end position="93"/>
    </location>
</feature>
<evidence type="ECO:0000313" key="17">
    <source>
        <dbReference type="EMBL" id="KAG9485859.1"/>
    </source>
</evidence>
<evidence type="ECO:0000256" key="4">
    <source>
        <dbReference type="ARBA" id="ARBA00022692"/>
    </source>
</evidence>
<keyword evidence="4" id="KW-0812">Transmembrane</keyword>
<feature type="compositionally biased region" description="Polar residues" evidence="14">
    <location>
        <begin position="760"/>
        <end position="774"/>
    </location>
</feature>
<dbReference type="InterPro" id="IPR002049">
    <property type="entry name" value="LE_dom"/>
</dbReference>
<comment type="subcellular location">
    <subcellularLocation>
        <location evidence="1">Membrane</location>
        <topology evidence="1">Single-pass type I membrane protein</topology>
    </subcellularLocation>
</comment>
<keyword evidence="5 15" id="KW-0732">Signal</keyword>
<feature type="region of interest" description="Disordered" evidence="14">
    <location>
        <begin position="652"/>
        <end position="686"/>
    </location>
</feature>
<evidence type="ECO:0000256" key="3">
    <source>
        <dbReference type="ARBA" id="ARBA00022553"/>
    </source>
</evidence>
<comment type="caution">
    <text evidence="17">The sequence shown here is derived from an EMBL/GenBank/DDBJ whole genome shotgun (WGS) entry which is preliminary data.</text>
</comment>
<keyword evidence="18" id="KW-1185">Reference proteome</keyword>
<proteinExistence type="predicted"/>
<dbReference type="Proteomes" id="UP000770717">
    <property type="component" value="Unassembled WGS sequence"/>
</dbReference>
<dbReference type="GO" id="GO:0016358">
    <property type="term" value="P:dendrite development"/>
    <property type="evidence" value="ECO:0007669"/>
    <property type="project" value="TreeGrafter"/>
</dbReference>
<evidence type="ECO:0000256" key="13">
    <source>
        <dbReference type="PROSITE-ProRule" id="PRU00076"/>
    </source>
</evidence>
<dbReference type="PROSITE" id="PS50026">
    <property type="entry name" value="EGF_3"/>
    <property type="match status" value="1"/>
</dbReference>
<sequence length="894" mass="98497">MKMSSYNRKLRLILMFWTWLHSVNCQDLDPAGSHVCTSESLTRKLVCCPGWKQEGRECSAAICEGADACKKDEICIRPGVCRCKPGFFGADCNTPCPDQYWGSDCKQSCSCHPFGKCDGTTGKCTCNPNRWGPTCQNVCHCSPHGTCDPLTGLCRCEPGWWAQHCNKQCVCNLETSHCNQTNGQCICNSGWWGHRCSIKCSCNESPCLQTKGNCMCREGWYGQACEHQCNCGKGQCNSKSGECECSRGYQGKRCTDLCPAGYYGLKCEKSCGKCKLSQTCSPIDGSCLSCEPGWMGIRCDLPCSPGNYGENCAQQCPKCLGKEECSKDSGTCLNCDPGKMGPRCEFFCPAGSYGNRCKHLCPLCVHGKCNPVTGECVCDFGFWKHSCNETCPHGYFGSNCSSICDCSGGQCDPKHGRCQLTSSQTDAIIAGVLVPLCLLLLICCCCCCCGSNEPEGKDRISNGDRGCLSRMKHNFQGALLNIGSFLPCCSVGSDKVSWVTVSHHDTELAFNHSFIESPSTGWLSENSFSSFETDEEGPVYCVPPREGMSVADLDGLQEISSKCNVFPDAMLLNTDDVSLPFPIPRTSSIAKAKRPSVSFAEGTKFESQRSSTTETPNLIRKPKLAMSLPKFPSIQSQTLNGDELEKDKHSNEHYDTINCNPESEDDPKVQRSGPVGRRRTMSNAQKASFKSEVIEAGLKENSEVKRKVHNVSTLYVTVGPPRKSYKSRRKSEGNMDGAVQAVLKRFGSLQKGISKPTRRSLLQHSNSKVSQSKTTYPEDIKFMGKNSSNDKLQDNKLKKIVIPSSSILKRNLTGDEIEKADNPDKPDNTYSNLHDPIMLEQAQNVDHIYQSTDDREDTEPKYENINISKDYVNNNLEQSSLYEDAEMNCDNPNF</sequence>
<keyword evidence="7" id="KW-0130">Cell adhesion</keyword>
<organism evidence="17 18">
    <name type="scientific">Eleutherodactylus coqui</name>
    <name type="common">Puerto Rican coqui</name>
    <dbReference type="NCBI Taxonomy" id="57060"/>
    <lineage>
        <taxon>Eukaryota</taxon>
        <taxon>Metazoa</taxon>
        <taxon>Chordata</taxon>
        <taxon>Craniata</taxon>
        <taxon>Vertebrata</taxon>
        <taxon>Euteleostomi</taxon>
        <taxon>Amphibia</taxon>
        <taxon>Batrachia</taxon>
        <taxon>Anura</taxon>
        <taxon>Neobatrachia</taxon>
        <taxon>Hyloidea</taxon>
        <taxon>Eleutherodactylidae</taxon>
        <taxon>Eleutherodactylinae</taxon>
        <taxon>Eleutherodactylus</taxon>
        <taxon>Eleutherodactylus</taxon>
    </lineage>
</organism>
<dbReference type="PANTHER" id="PTHR24043:SF0">
    <property type="entry name" value="SCAVENGER RECEPTOR CLASS F MEMBER 1"/>
    <property type="match status" value="1"/>
</dbReference>
<dbReference type="PRINTS" id="PR00011">
    <property type="entry name" value="EGFLAMININ"/>
</dbReference>
<dbReference type="GO" id="GO:0016322">
    <property type="term" value="P:neuron remodeling"/>
    <property type="evidence" value="ECO:0007669"/>
    <property type="project" value="TreeGrafter"/>
</dbReference>
<name>A0A8J6FDY2_ELECQ</name>
<keyword evidence="12" id="KW-0325">Glycoprotein</keyword>
<dbReference type="InterPro" id="IPR000742">
    <property type="entry name" value="EGF"/>
</dbReference>
<feature type="chain" id="PRO_5035249831" description="EGF-like domain-containing protein" evidence="15">
    <location>
        <begin position="26"/>
        <end position="894"/>
    </location>
</feature>
<dbReference type="FunFam" id="2.170.300.10:FF:000013">
    <property type="entry name" value="Scavenger receptor class F, member 2"/>
    <property type="match status" value="1"/>
</dbReference>
<evidence type="ECO:0000256" key="1">
    <source>
        <dbReference type="ARBA" id="ARBA00004479"/>
    </source>
</evidence>
<evidence type="ECO:0000256" key="9">
    <source>
        <dbReference type="ARBA" id="ARBA00023136"/>
    </source>
</evidence>
<dbReference type="GO" id="GO:0007157">
    <property type="term" value="P:heterophilic cell-cell adhesion via plasma membrane cell adhesion molecules"/>
    <property type="evidence" value="ECO:0007669"/>
    <property type="project" value="TreeGrafter"/>
</dbReference>
<evidence type="ECO:0000256" key="6">
    <source>
        <dbReference type="ARBA" id="ARBA00022737"/>
    </source>
</evidence>
<evidence type="ECO:0000256" key="5">
    <source>
        <dbReference type="ARBA" id="ARBA00022729"/>
    </source>
</evidence>
<feature type="disulfide bond" evidence="13">
    <location>
        <begin position="83"/>
        <end position="92"/>
    </location>
</feature>
<dbReference type="SMART" id="SM00181">
    <property type="entry name" value="EGF"/>
    <property type="match status" value="7"/>
</dbReference>
<evidence type="ECO:0000259" key="16">
    <source>
        <dbReference type="PROSITE" id="PS50026"/>
    </source>
</evidence>
<evidence type="ECO:0000256" key="10">
    <source>
        <dbReference type="ARBA" id="ARBA00023157"/>
    </source>
</evidence>
<dbReference type="PANTHER" id="PTHR24043">
    <property type="entry name" value="SCAVENGER RECEPTOR CLASS F"/>
    <property type="match status" value="1"/>
</dbReference>
<protein>
    <recommendedName>
        <fullName evidence="16">EGF-like domain-containing protein</fullName>
    </recommendedName>
</protein>
<feature type="region of interest" description="Disordered" evidence="14">
    <location>
        <begin position="754"/>
        <end position="774"/>
    </location>
</feature>
<evidence type="ECO:0000256" key="2">
    <source>
        <dbReference type="ARBA" id="ARBA00022536"/>
    </source>
</evidence>
<dbReference type="CDD" id="cd00055">
    <property type="entry name" value="EGF_Lam"/>
    <property type="match status" value="1"/>
</dbReference>
<accession>A0A8J6FDY2</accession>
<evidence type="ECO:0000256" key="12">
    <source>
        <dbReference type="ARBA" id="ARBA00023180"/>
    </source>
</evidence>
<comment type="caution">
    <text evidence="13">Lacks conserved residue(s) required for the propagation of feature annotation.</text>
</comment>
<dbReference type="GO" id="GO:0005044">
    <property type="term" value="F:scavenger receptor activity"/>
    <property type="evidence" value="ECO:0007669"/>
    <property type="project" value="InterPro"/>
</dbReference>
<gene>
    <name evidence="17" type="ORF">GDO78_008765</name>
</gene>
<keyword evidence="8" id="KW-1133">Transmembrane helix</keyword>
<dbReference type="AlphaFoldDB" id="A0A8J6FDY2"/>
<dbReference type="EMBL" id="WNTK01000004">
    <property type="protein sequence ID" value="KAG9485859.1"/>
    <property type="molecule type" value="Genomic_DNA"/>
</dbReference>
<feature type="signal peptide" evidence="15">
    <location>
        <begin position="1"/>
        <end position="25"/>
    </location>
</feature>
<keyword evidence="10 13" id="KW-1015">Disulfide bond</keyword>
<keyword evidence="9" id="KW-0472">Membrane</keyword>
<dbReference type="PROSITE" id="PS00022">
    <property type="entry name" value="EGF_1"/>
    <property type="match status" value="2"/>
</dbReference>
<evidence type="ECO:0000313" key="18">
    <source>
        <dbReference type="Proteomes" id="UP000770717"/>
    </source>
</evidence>
<reference evidence="17" key="1">
    <citation type="thesis" date="2020" institute="ProQuest LLC" country="789 East Eisenhower Parkway, Ann Arbor, MI, USA">
        <title>Comparative Genomics and Chromosome Evolution.</title>
        <authorList>
            <person name="Mudd A.B."/>
        </authorList>
    </citation>
    <scope>NUCLEOTIDE SEQUENCE</scope>
    <source>
        <strain evidence="17">HN-11 Male</strain>
        <tissue evidence="17">Kidney and liver</tissue>
    </source>
</reference>
<evidence type="ECO:0000256" key="11">
    <source>
        <dbReference type="ARBA" id="ARBA00023170"/>
    </source>
</evidence>
<dbReference type="InterPro" id="IPR042635">
    <property type="entry name" value="MEGF10/SREC1/2-like"/>
</dbReference>
<keyword evidence="2 13" id="KW-0245">EGF-like domain</keyword>
<keyword evidence="3" id="KW-0597">Phosphoprotein</keyword>
<dbReference type="GO" id="GO:0016020">
    <property type="term" value="C:membrane"/>
    <property type="evidence" value="ECO:0007669"/>
    <property type="project" value="UniProtKB-SubCell"/>
</dbReference>
<dbReference type="OrthoDB" id="6130531at2759"/>
<evidence type="ECO:0000256" key="14">
    <source>
        <dbReference type="SAM" id="MobiDB-lite"/>
    </source>
</evidence>
<keyword evidence="6" id="KW-0677">Repeat</keyword>
<dbReference type="SMART" id="SM00180">
    <property type="entry name" value="EGF_Lam"/>
    <property type="match status" value="5"/>
</dbReference>
<evidence type="ECO:0000256" key="8">
    <source>
        <dbReference type="ARBA" id="ARBA00022989"/>
    </source>
</evidence>